<protein>
    <submittedName>
        <fullName evidence="2">Putative secreted protein</fullName>
    </submittedName>
</protein>
<keyword evidence="1" id="KW-0732">Signal</keyword>
<dbReference type="EMBL" id="CP009122">
    <property type="protein sequence ID" value="AJA11187.1"/>
    <property type="molecule type" value="Genomic_DNA"/>
</dbReference>
<organism evidence="2 3">
    <name type="scientific">Sphingopyxis fribergensis</name>
    <dbReference type="NCBI Taxonomy" id="1515612"/>
    <lineage>
        <taxon>Bacteria</taxon>
        <taxon>Pseudomonadati</taxon>
        <taxon>Pseudomonadota</taxon>
        <taxon>Alphaproteobacteria</taxon>
        <taxon>Sphingomonadales</taxon>
        <taxon>Sphingomonadaceae</taxon>
        <taxon>Sphingopyxis</taxon>
    </lineage>
</organism>
<feature type="signal peptide" evidence="1">
    <location>
        <begin position="1"/>
        <end position="30"/>
    </location>
</feature>
<evidence type="ECO:0000313" key="3">
    <source>
        <dbReference type="Proteomes" id="UP000030907"/>
    </source>
</evidence>
<gene>
    <name evidence="2" type="ORF">SKP52_21665</name>
</gene>
<dbReference type="Proteomes" id="UP000030907">
    <property type="component" value="Chromosome"/>
</dbReference>
<dbReference type="RefSeq" id="WP_148309204.1">
    <property type="nucleotide sequence ID" value="NZ_CP009122.1"/>
</dbReference>
<feature type="chain" id="PRO_5002032014" evidence="1">
    <location>
        <begin position="31"/>
        <end position="87"/>
    </location>
</feature>
<proteinExistence type="predicted"/>
<evidence type="ECO:0000313" key="2">
    <source>
        <dbReference type="EMBL" id="AJA11187.1"/>
    </source>
</evidence>
<reference evidence="2 3" key="1">
    <citation type="journal article" date="2015" name="Int. J. Syst. Evol. Microbiol.">
        <title>Description of Sphingopyxis fribergensis sp. nov. - a soil bacterium with the ability to degrade styrene and phenylacetic acid.</title>
        <authorList>
            <person name="Oelschlagel M."/>
            <person name="Ruckert C."/>
            <person name="Kalinowski J."/>
            <person name="Schmidt G."/>
            <person name="Schlomann M."/>
            <person name="Tischler D."/>
        </authorList>
    </citation>
    <scope>NUCLEOTIDE SEQUENCE [LARGE SCALE GENOMIC DNA]</scope>
    <source>
        <strain evidence="2 3">Kp5.2</strain>
    </source>
</reference>
<keyword evidence="3" id="KW-1185">Reference proteome</keyword>
<dbReference type="AlphaFoldDB" id="A0A0A7PT34"/>
<dbReference type="KEGG" id="sphk:SKP52_21665"/>
<accession>A0A0A7PT34</accession>
<sequence>MTLDLTRCDLAFSSIAALAAAALPHAIAMAQVPTRSAVNLSLVDPELRAAAREAAPIPTRCPRPRFHPRAIGGKVPAFDANVPADRR</sequence>
<dbReference type="HOGENOM" id="CLU_2481679_0_0_5"/>
<name>A0A0A7PT34_9SPHN</name>
<evidence type="ECO:0000256" key="1">
    <source>
        <dbReference type="SAM" id="SignalP"/>
    </source>
</evidence>